<evidence type="ECO:0000313" key="2">
    <source>
        <dbReference type="EMBL" id="KRZ66031.1"/>
    </source>
</evidence>
<protein>
    <submittedName>
        <fullName evidence="1">Uncharacterized protein</fullName>
    </submittedName>
</protein>
<name>A0A0V1M2X4_9BILA</name>
<dbReference type="EMBL" id="JYDO01000270">
    <property type="protein sequence ID" value="KRZ66050.1"/>
    <property type="molecule type" value="Genomic_DNA"/>
</dbReference>
<organism evidence="1 5">
    <name type="scientific">Trichinella papuae</name>
    <dbReference type="NCBI Taxonomy" id="268474"/>
    <lineage>
        <taxon>Eukaryota</taxon>
        <taxon>Metazoa</taxon>
        <taxon>Ecdysozoa</taxon>
        <taxon>Nematoda</taxon>
        <taxon>Enoplea</taxon>
        <taxon>Dorylaimia</taxon>
        <taxon>Trichinellida</taxon>
        <taxon>Trichinellidae</taxon>
        <taxon>Trichinella</taxon>
    </lineage>
</organism>
<keyword evidence="5" id="KW-1185">Reference proteome</keyword>
<dbReference type="AlphaFoldDB" id="A0A0V1M2X4"/>
<feature type="non-terminal residue" evidence="1">
    <location>
        <position position="1"/>
    </location>
</feature>
<proteinExistence type="predicted"/>
<evidence type="ECO:0000313" key="4">
    <source>
        <dbReference type="EMBL" id="KRZ66195.1"/>
    </source>
</evidence>
<sequence>LDTRPACCFCDVVTGSMLTAAAVSVKKRRSDILFIVCTQQLGISGDTWAVSFMRRCRFPTNRVGRTFGLSHRNGGFKNMLVAAGLGCLGMGNAGLIRLRIRSSAGESSVSECILYDGGQLPDGHGIVGICGIAIPSVPSGFRSCRCLN</sequence>
<accession>A0A0V1M2X4</accession>
<evidence type="ECO:0000313" key="5">
    <source>
        <dbReference type="Proteomes" id="UP000054843"/>
    </source>
</evidence>
<evidence type="ECO:0000313" key="3">
    <source>
        <dbReference type="EMBL" id="KRZ66050.1"/>
    </source>
</evidence>
<reference evidence="1 5" key="1">
    <citation type="submission" date="2015-01" db="EMBL/GenBank/DDBJ databases">
        <title>Evolution of Trichinella species and genotypes.</title>
        <authorList>
            <person name="Korhonen P.K."/>
            <person name="Edoardo P."/>
            <person name="Giuseppe L.R."/>
            <person name="Gasser R.B."/>
        </authorList>
    </citation>
    <scope>NUCLEOTIDE SEQUENCE [LARGE SCALE GENOMIC DNA]</scope>
    <source>
        <strain evidence="1">ISS1980</strain>
    </source>
</reference>
<dbReference type="Proteomes" id="UP000054843">
    <property type="component" value="Unassembled WGS sequence"/>
</dbReference>
<dbReference type="EMBL" id="JYDO01000272">
    <property type="protein sequence ID" value="KRZ66031.1"/>
    <property type="molecule type" value="Genomic_DNA"/>
</dbReference>
<evidence type="ECO:0000313" key="1">
    <source>
        <dbReference type="EMBL" id="KRZ65952.1"/>
    </source>
</evidence>
<gene>
    <name evidence="4" type="ORF">T10_2415</name>
    <name evidence="1" type="ORF">T10_3078</name>
    <name evidence="3" type="ORF">T10_821</name>
    <name evidence="2" type="ORF">T10_9527</name>
</gene>
<comment type="caution">
    <text evidence="1">The sequence shown here is derived from an EMBL/GenBank/DDBJ whole genome shotgun (WGS) entry which is preliminary data.</text>
</comment>
<dbReference type="EMBL" id="JYDO01000257">
    <property type="protein sequence ID" value="KRZ66195.1"/>
    <property type="molecule type" value="Genomic_DNA"/>
</dbReference>
<dbReference type="EMBL" id="JYDO01000279">
    <property type="protein sequence ID" value="KRZ65952.1"/>
    <property type="molecule type" value="Genomic_DNA"/>
</dbReference>